<dbReference type="STRING" id="28028.CFLV_02515"/>
<comment type="similarity">
    <text evidence="2">Belongs to the AAE transporter (TC 2.A.81) family.</text>
</comment>
<feature type="transmembrane region" description="Helical" evidence="8">
    <location>
        <begin position="352"/>
        <end position="372"/>
    </location>
</feature>
<keyword evidence="7 8" id="KW-0472">Membrane</keyword>
<proteinExistence type="inferred from homology"/>
<name>A0A1L7CK69_CORFL</name>
<dbReference type="RefSeq" id="WP_075729170.1">
    <property type="nucleotide sequence ID" value="NZ_BJNB01000008.1"/>
</dbReference>
<dbReference type="PANTHER" id="PTHR30445:SF3">
    <property type="entry name" value="TRANSPORT PROTEIN YIDE-RELATED"/>
    <property type="match status" value="1"/>
</dbReference>
<feature type="transmembrane region" description="Helical" evidence="8">
    <location>
        <begin position="378"/>
        <end position="396"/>
    </location>
</feature>
<evidence type="ECO:0000256" key="7">
    <source>
        <dbReference type="ARBA" id="ARBA00023136"/>
    </source>
</evidence>
<evidence type="ECO:0000313" key="10">
    <source>
        <dbReference type="EMBL" id="APT86173.1"/>
    </source>
</evidence>
<dbReference type="PROSITE" id="PS51202">
    <property type="entry name" value="RCK_C"/>
    <property type="match status" value="1"/>
</dbReference>
<dbReference type="NCBIfam" id="TIGR01625">
    <property type="entry name" value="YidE_YbjL_dupl"/>
    <property type="match status" value="2"/>
</dbReference>
<dbReference type="GO" id="GO:0008324">
    <property type="term" value="F:monoatomic cation transmembrane transporter activity"/>
    <property type="evidence" value="ECO:0007669"/>
    <property type="project" value="InterPro"/>
</dbReference>
<gene>
    <name evidence="10" type="ORF">CFLV_02515</name>
</gene>
<dbReference type="Pfam" id="PF06826">
    <property type="entry name" value="Asp-Al_Ex"/>
    <property type="match status" value="2"/>
</dbReference>
<dbReference type="EMBL" id="CP009246">
    <property type="protein sequence ID" value="APT86173.1"/>
    <property type="molecule type" value="Genomic_DNA"/>
</dbReference>
<keyword evidence="3" id="KW-0813">Transport</keyword>
<dbReference type="AlphaFoldDB" id="A0A1L7CK69"/>
<dbReference type="KEGG" id="cfc:CFLV_02515"/>
<evidence type="ECO:0000256" key="2">
    <source>
        <dbReference type="ARBA" id="ARBA00009854"/>
    </source>
</evidence>
<evidence type="ECO:0000256" key="5">
    <source>
        <dbReference type="ARBA" id="ARBA00022692"/>
    </source>
</evidence>
<keyword evidence="4" id="KW-1003">Cell membrane</keyword>
<dbReference type="GO" id="GO:0006813">
    <property type="term" value="P:potassium ion transport"/>
    <property type="evidence" value="ECO:0007669"/>
    <property type="project" value="InterPro"/>
</dbReference>
<dbReference type="GO" id="GO:0005886">
    <property type="term" value="C:plasma membrane"/>
    <property type="evidence" value="ECO:0007669"/>
    <property type="project" value="UniProtKB-SubCell"/>
</dbReference>
<keyword evidence="5 8" id="KW-0812">Transmembrane</keyword>
<dbReference type="InterPro" id="IPR006512">
    <property type="entry name" value="YidE_YbjL"/>
</dbReference>
<dbReference type="Pfam" id="PF02080">
    <property type="entry name" value="TrkA_C"/>
    <property type="match status" value="1"/>
</dbReference>
<dbReference type="Proteomes" id="UP000185479">
    <property type="component" value="Chromosome"/>
</dbReference>
<dbReference type="PANTHER" id="PTHR30445">
    <property type="entry name" value="K(+)_H(+) ANTIPORTER SUBUNIT KHTT"/>
    <property type="match status" value="1"/>
</dbReference>
<dbReference type="Gene3D" id="3.30.70.1450">
    <property type="entry name" value="Regulator of K+ conductance, C-terminal domain"/>
    <property type="match status" value="1"/>
</dbReference>
<reference evidence="10 11" key="1">
    <citation type="submission" date="2014-08" db="EMBL/GenBank/DDBJ databases">
        <title>Complete genome sequence of Corynebacterium flavescens OJ8(T)(=DSM 20296(T)), isolated from cheese.</title>
        <authorList>
            <person name="Ruckert C."/>
            <person name="Albersmeier A."/>
            <person name="Winkler A."/>
            <person name="Kalinowski J."/>
        </authorList>
    </citation>
    <scope>NUCLEOTIDE SEQUENCE [LARGE SCALE GENOMIC DNA]</scope>
    <source>
        <strain evidence="10 11">OJ8</strain>
    </source>
</reference>
<feature type="transmembrane region" description="Helical" evidence="8">
    <location>
        <begin position="87"/>
        <end position="108"/>
    </location>
</feature>
<feature type="transmembrane region" description="Helical" evidence="8">
    <location>
        <begin position="148"/>
        <end position="170"/>
    </location>
</feature>
<organism evidence="10 11">
    <name type="scientific">Corynebacterium flavescens</name>
    <dbReference type="NCBI Taxonomy" id="28028"/>
    <lineage>
        <taxon>Bacteria</taxon>
        <taxon>Bacillati</taxon>
        <taxon>Actinomycetota</taxon>
        <taxon>Actinomycetes</taxon>
        <taxon>Mycobacteriales</taxon>
        <taxon>Corynebacteriaceae</taxon>
        <taxon>Corynebacterium</taxon>
    </lineage>
</organism>
<protein>
    <submittedName>
        <fullName evidence="10">Transporter</fullName>
    </submittedName>
</protein>
<feature type="transmembrane region" description="Helical" evidence="8">
    <location>
        <begin position="57"/>
        <end position="75"/>
    </location>
</feature>
<evidence type="ECO:0000256" key="6">
    <source>
        <dbReference type="ARBA" id="ARBA00022989"/>
    </source>
</evidence>
<dbReference type="GeneID" id="82879594"/>
<evidence type="ECO:0000256" key="8">
    <source>
        <dbReference type="SAM" id="Phobius"/>
    </source>
</evidence>
<comment type="subcellular location">
    <subcellularLocation>
        <location evidence="1">Cell membrane</location>
        <topology evidence="1">Multi-pass membrane protein</topology>
    </subcellularLocation>
</comment>
<evidence type="ECO:0000313" key="11">
    <source>
        <dbReference type="Proteomes" id="UP000185479"/>
    </source>
</evidence>
<feature type="transmembrane region" description="Helical" evidence="8">
    <location>
        <begin position="417"/>
        <end position="434"/>
    </location>
</feature>
<evidence type="ECO:0000259" key="9">
    <source>
        <dbReference type="PROSITE" id="PS51202"/>
    </source>
</evidence>
<keyword evidence="6 8" id="KW-1133">Transmembrane helix</keyword>
<dbReference type="SUPFAM" id="SSF116726">
    <property type="entry name" value="TrkA C-terminal domain-like"/>
    <property type="match status" value="1"/>
</dbReference>
<feature type="transmembrane region" description="Helical" evidence="8">
    <location>
        <begin position="446"/>
        <end position="469"/>
    </location>
</feature>
<dbReference type="InterPro" id="IPR006037">
    <property type="entry name" value="RCK_C"/>
</dbReference>
<feature type="domain" description="RCK C-terminal" evidence="9">
    <location>
        <begin position="258"/>
        <end position="342"/>
    </location>
</feature>
<keyword evidence="11" id="KW-1185">Reference proteome</keyword>
<dbReference type="InterPro" id="IPR050144">
    <property type="entry name" value="AAE_transporter"/>
</dbReference>
<feature type="transmembrane region" description="Helical" evidence="8">
    <location>
        <begin position="505"/>
        <end position="528"/>
    </location>
</feature>
<dbReference type="InterPro" id="IPR036721">
    <property type="entry name" value="RCK_C_sf"/>
</dbReference>
<evidence type="ECO:0000256" key="4">
    <source>
        <dbReference type="ARBA" id="ARBA00022475"/>
    </source>
</evidence>
<dbReference type="OrthoDB" id="9155749at2"/>
<evidence type="ECO:0000256" key="1">
    <source>
        <dbReference type="ARBA" id="ARBA00004651"/>
    </source>
</evidence>
<feature type="transmembrane region" description="Helical" evidence="8">
    <location>
        <begin position="28"/>
        <end position="45"/>
    </location>
</feature>
<evidence type="ECO:0000256" key="3">
    <source>
        <dbReference type="ARBA" id="ARBA00022448"/>
    </source>
</evidence>
<accession>A0A1L7CK69</accession>
<sequence>MLSFLASSPLLSLFLIMAVGLAIGKIKVFGISLGAAAAMFVALGLSTANPDIQIPPFVYQFGLAIFVYAIGLSFGPSFVREFKNRGWKLTLFMVGMLVALVGVGYLLIKFFDLNVPVAVGMFAGSLSSTPGMAAVVDMVGNSEPVVGYSLAYPGAVIGAIAVAAIGASAFRINHVEDARGEGMIPTPLVWKAVRLAKDFDDTAGHIYRVTGQKVVATRLVRDDHHHRLAVPEMSLEKGEVFLLNGTEEAVNAAIKVLGTEENIELTEDAGLLYTRVTVSSPQIAGKRIRDIKALDHGFIIARVRQGDADVVPHPDLVLNYSDRVRVVCSPERLQDVKNYLGNSESALGNADLLSMSVGLTLGMLLGLIPIPIPGGTTLQLGFGGGPIVVGLLLGYLNRTGPLNWQMPFHTRQTMSTLGLTLFLAGVGTSAGAAFRNALTDPTSLKIMGVGLIITLVSALGIGIIGMLLFRLKWDEAMGCAAGMTTNPAVFAYINTQTGTELANRGWATVYPTTIIGKIVASQILLVLLM</sequence>